<evidence type="ECO:0000313" key="2">
    <source>
        <dbReference type="EMBL" id="HJD50720.1"/>
    </source>
</evidence>
<comment type="caution">
    <text evidence="2">The sequence shown here is derived from an EMBL/GenBank/DDBJ whole genome shotgun (WGS) entry which is preliminary data.</text>
</comment>
<evidence type="ECO:0000256" key="1">
    <source>
        <dbReference type="SAM" id="Phobius"/>
    </source>
</evidence>
<feature type="non-terminal residue" evidence="2">
    <location>
        <position position="80"/>
    </location>
</feature>
<sequence>MKTGHHTILLGRVCTAVLVILPLLLGWLVSSQQMKNWDYMRNNDGALLVSVNSWSVSNLVTGSTRDKITEKEAALYTDHQ</sequence>
<dbReference type="Proteomes" id="UP000823908">
    <property type="component" value="Unassembled WGS sequence"/>
</dbReference>
<keyword evidence="1" id="KW-0472">Membrane</keyword>
<evidence type="ECO:0000313" key="3">
    <source>
        <dbReference type="Proteomes" id="UP000823908"/>
    </source>
</evidence>
<reference evidence="2" key="1">
    <citation type="journal article" date="2021" name="PeerJ">
        <title>Extensive microbial diversity within the chicken gut microbiome revealed by metagenomics and culture.</title>
        <authorList>
            <person name="Gilroy R."/>
            <person name="Ravi A."/>
            <person name="Getino M."/>
            <person name="Pursley I."/>
            <person name="Horton D.L."/>
            <person name="Alikhan N.F."/>
            <person name="Baker D."/>
            <person name="Gharbi K."/>
            <person name="Hall N."/>
            <person name="Watson M."/>
            <person name="Adriaenssens E.M."/>
            <person name="Foster-Nyarko E."/>
            <person name="Jarju S."/>
            <person name="Secka A."/>
            <person name="Antonio M."/>
            <person name="Oren A."/>
            <person name="Chaudhuri R.R."/>
            <person name="La Ragione R."/>
            <person name="Hildebrand F."/>
            <person name="Pallen M.J."/>
        </authorList>
    </citation>
    <scope>NUCLEOTIDE SEQUENCE</scope>
    <source>
        <strain evidence="2">ChiHjej10B9-4811</strain>
    </source>
</reference>
<gene>
    <name evidence="2" type="ORF">H9908_02445</name>
</gene>
<keyword evidence="1" id="KW-0812">Transmembrane</keyword>
<dbReference type="AlphaFoldDB" id="A0A9D2ZS50"/>
<name>A0A9D2ZS50_9MICC</name>
<feature type="transmembrane region" description="Helical" evidence="1">
    <location>
        <begin position="6"/>
        <end position="30"/>
    </location>
</feature>
<protein>
    <submittedName>
        <fullName evidence="2">Uncharacterized protein</fullName>
    </submittedName>
</protein>
<dbReference type="EMBL" id="DWUS01000066">
    <property type="protein sequence ID" value="HJD50720.1"/>
    <property type="molecule type" value="Genomic_DNA"/>
</dbReference>
<organism evidence="2 3">
    <name type="scientific">Candidatus Rothia avistercoris</name>
    <dbReference type="NCBI Taxonomy" id="2840479"/>
    <lineage>
        <taxon>Bacteria</taxon>
        <taxon>Bacillati</taxon>
        <taxon>Actinomycetota</taxon>
        <taxon>Actinomycetes</taxon>
        <taxon>Micrococcales</taxon>
        <taxon>Micrococcaceae</taxon>
        <taxon>Rothia</taxon>
    </lineage>
</organism>
<reference evidence="2" key="2">
    <citation type="submission" date="2021-04" db="EMBL/GenBank/DDBJ databases">
        <authorList>
            <person name="Gilroy R."/>
        </authorList>
    </citation>
    <scope>NUCLEOTIDE SEQUENCE</scope>
    <source>
        <strain evidence="2">ChiHjej10B9-4811</strain>
    </source>
</reference>
<accession>A0A9D2ZS50</accession>
<keyword evidence="1" id="KW-1133">Transmembrane helix</keyword>
<proteinExistence type="predicted"/>